<feature type="region of interest" description="Disordered" evidence="1">
    <location>
        <begin position="157"/>
        <end position="177"/>
    </location>
</feature>
<dbReference type="Proteomes" id="UP000015241">
    <property type="component" value="Unassembled WGS sequence"/>
</dbReference>
<dbReference type="eggNOG" id="ENOG502QUPU">
    <property type="taxonomic scope" value="Eukaryota"/>
</dbReference>
<keyword evidence="3" id="KW-1185">Reference proteome</keyword>
<dbReference type="EMBL" id="KE504135">
    <property type="protein sequence ID" value="EPT02398.1"/>
    <property type="molecule type" value="Genomic_DNA"/>
</dbReference>
<organism evidence="2 3">
    <name type="scientific">Fomitopsis schrenkii</name>
    <name type="common">Brown rot fungus</name>
    <dbReference type="NCBI Taxonomy" id="2126942"/>
    <lineage>
        <taxon>Eukaryota</taxon>
        <taxon>Fungi</taxon>
        <taxon>Dikarya</taxon>
        <taxon>Basidiomycota</taxon>
        <taxon>Agaricomycotina</taxon>
        <taxon>Agaricomycetes</taxon>
        <taxon>Polyporales</taxon>
        <taxon>Fomitopsis</taxon>
    </lineage>
</organism>
<feature type="compositionally biased region" description="Polar residues" evidence="1">
    <location>
        <begin position="596"/>
        <end position="606"/>
    </location>
</feature>
<feature type="region of interest" description="Disordered" evidence="1">
    <location>
        <begin position="586"/>
        <end position="606"/>
    </location>
</feature>
<feature type="compositionally biased region" description="Acidic residues" evidence="1">
    <location>
        <begin position="62"/>
        <end position="74"/>
    </location>
</feature>
<sequence>MALASETPRTRRERENLLHAKIAVTSSYLVSRLIVTLVCSSLRASLVAALTVRTAVSAESKPEEESDDESEEGYATDQEPKSKRRKATSRSRKLSQEERQNQLEGDKWASRFNEHSVVCAGCAKVVKLDRQRKYALGNWAQHKEECASITGKKKIQKRLPSNSKQQNGTANVVPSDGNVHVDEKRWTHAEQRHFDRHLHGFSRWIVDFEDRSVRSTSCEGNTTNATSICVKCEGLSKDESLKHALRRACRLAKLAPNLRDAKLARREKHGPKPLTDTRYLQSRLSDPVIRSTLVALEKGDKVGCFLQLYQQAVDGRLEKYNTFVGICQALSDRVRQESHPDAKKLLHGVRYSPELWQFFTLMRSYGGDSAQQYGIMAEELGFASLRVNRYHVQKSEDALQTGELKFENMARVKRLQDSLRCKAPLAMGSDCTKVRARLSYSNDYGGHVLGSVLSLSKCRVEDANDIDDVINEIKEKNAHATQTRAIMMKFALPHIPPMVIALLPTSGSESAEEIHALQICVLKMAAELSLPVIVCAADGAATELAAQAKTDSLPSEKEPLVYEYPLFGISLRAPVFERTGPLVSVQDPSHARKTARNQPQHGTHTASLGTGYLVNRSLVHLYSTGCSGLQHSDVENVDKQDDGAARRLFHHIALEAMTFQGADNIFNRLCDTLILLALAYARYYPDEAFCPWLLGTDFLEHFFGLARRMLPNFTYAELLKLVKHVMLRQKILLTRKTSKQTGCSQAGIDRGGCSGYIFDFDNSPLSAEELKNSRSHLSKTELNLLVELAEKEASKIARQLLHIKIVSPSKRAWVLAPISTETAAAHRKRKNMQVLDDDSDTDWESDLEEDLHDDSDSEGDDSDQIAAEDSDLGSKVKDAAKHCARYTALSEDYDTSLEEWSKLGAAGSESTTSQAAGPAQSKPQPAAPSSRVAQAATNEYRPHDGSTGTPTVPVTSAILDSNGKVSVKVMLRMRQLHQSGTAVKSERIVALDPKFSLSRFDGLMTGKAVTRRAREVGKKMSIKEASHRVRITQVLHGGTAREKKVREHRYVTQSQSIQKIARRKRNGV</sequence>
<dbReference type="HOGENOM" id="CLU_003111_0_0_1"/>
<name>S8ECP3_FOMSC</name>
<dbReference type="AlphaFoldDB" id="S8ECP3"/>
<feature type="region of interest" description="Disordered" evidence="1">
    <location>
        <begin position="825"/>
        <end position="877"/>
    </location>
</feature>
<feature type="compositionally biased region" description="Acidic residues" evidence="1">
    <location>
        <begin position="835"/>
        <end position="871"/>
    </location>
</feature>
<proteinExistence type="predicted"/>
<feature type="region of interest" description="Disordered" evidence="1">
    <location>
        <begin position="57"/>
        <end position="103"/>
    </location>
</feature>
<reference evidence="2 3" key="1">
    <citation type="journal article" date="2012" name="Science">
        <title>The Paleozoic origin of enzymatic lignin decomposition reconstructed from 31 fungal genomes.</title>
        <authorList>
            <person name="Floudas D."/>
            <person name="Binder M."/>
            <person name="Riley R."/>
            <person name="Barry K."/>
            <person name="Blanchette R.A."/>
            <person name="Henrissat B."/>
            <person name="Martinez A.T."/>
            <person name="Otillar R."/>
            <person name="Spatafora J.W."/>
            <person name="Yadav J.S."/>
            <person name="Aerts A."/>
            <person name="Benoit I."/>
            <person name="Boyd A."/>
            <person name="Carlson A."/>
            <person name="Copeland A."/>
            <person name="Coutinho P.M."/>
            <person name="de Vries R.P."/>
            <person name="Ferreira P."/>
            <person name="Findley K."/>
            <person name="Foster B."/>
            <person name="Gaskell J."/>
            <person name="Glotzer D."/>
            <person name="Gorecki P."/>
            <person name="Heitman J."/>
            <person name="Hesse C."/>
            <person name="Hori C."/>
            <person name="Igarashi K."/>
            <person name="Jurgens J.A."/>
            <person name="Kallen N."/>
            <person name="Kersten P."/>
            <person name="Kohler A."/>
            <person name="Kuees U."/>
            <person name="Kumar T.K.A."/>
            <person name="Kuo A."/>
            <person name="LaButti K."/>
            <person name="Larrondo L.F."/>
            <person name="Lindquist E."/>
            <person name="Ling A."/>
            <person name="Lombard V."/>
            <person name="Lucas S."/>
            <person name="Lundell T."/>
            <person name="Martin R."/>
            <person name="McLaughlin D.J."/>
            <person name="Morgenstern I."/>
            <person name="Morin E."/>
            <person name="Murat C."/>
            <person name="Nagy L.G."/>
            <person name="Nolan M."/>
            <person name="Ohm R.A."/>
            <person name="Patyshakuliyeva A."/>
            <person name="Rokas A."/>
            <person name="Ruiz-Duenas F.J."/>
            <person name="Sabat G."/>
            <person name="Salamov A."/>
            <person name="Samejima M."/>
            <person name="Schmutz J."/>
            <person name="Slot J.C."/>
            <person name="St John F."/>
            <person name="Stenlid J."/>
            <person name="Sun H."/>
            <person name="Sun S."/>
            <person name="Syed K."/>
            <person name="Tsang A."/>
            <person name="Wiebenga A."/>
            <person name="Young D."/>
            <person name="Pisabarro A."/>
            <person name="Eastwood D.C."/>
            <person name="Martin F."/>
            <person name="Cullen D."/>
            <person name="Grigoriev I.V."/>
            <person name="Hibbett D.S."/>
        </authorList>
    </citation>
    <scope>NUCLEOTIDE SEQUENCE</scope>
    <source>
        <strain evidence="3">FP-58527</strain>
    </source>
</reference>
<evidence type="ECO:0000313" key="2">
    <source>
        <dbReference type="EMBL" id="EPT02398.1"/>
    </source>
</evidence>
<feature type="compositionally biased region" description="Low complexity" evidence="1">
    <location>
        <begin position="913"/>
        <end position="930"/>
    </location>
</feature>
<gene>
    <name evidence="2" type="ORF">FOMPIDRAFT_1118339</name>
</gene>
<accession>S8ECP3</accession>
<feature type="compositionally biased region" description="Polar residues" evidence="1">
    <location>
        <begin position="159"/>
        <end position="172"/>
    </location>
</feature>
<feature type="region of interest" description="Disordered" evidence="1">
    <location>
        <begin position="904"/>
        <end position="955"/>
    </location>
</feature>
<feature type="compositionally biased region" description="Basic and acidic residues" evidence="1">
    <location>
        <begin position="94"/>
        <end position="103"/>
    </location>
</feature>
<dbReference type="STRING" id="743788.S8ECP3"/>
<evidence type="ECO:0000256" key="1">
    <source>
        <dbReference type="SAM" id="MobiDB-lite"/>
    </source>
</evidence>
<dbReference type="InParanoid" id="S8ECP3"/>
<protein>
    <submittedName>
        <fullName evidence="2">Uncharacterized protein</fullName>
    </submittedName>
</protein>
<feature type="compositionally biased region" description="Basic residues" evidence="1">
    <location>
        <begin position="82"/>
        <end position="93"/>
    </location>
</feature>
<evidence type="ECO:0000313" key="3">
    <source>
        <dbReference type="Proteomes" id="UP000015241"/>
    </source>
</evidence>
<dbReference type="OrthoDB" id="2436145at2759"/>